<comment type="caution">
    <text evidence="1">The sequence shown here is derived from an EMBL/GenBank/DDBJ whole genome shotgun (WGS) entry which is preliminary data.</text>
</comment>
<protein>
    <submittedName>
        <fullName evidence="1">Uncharacterized protein</fullName>
    </submittedName>
</protein>
<evidence type="ECO:0000313" key="1">
    <source>
        <dbReference type="EMBL" id="KAG0421681.1"/>
    </source>
</evidence>
<organism evidence="1 2">
    <name type="scientific">Ixodes persulcatus</name>
    <name type="common">Taiga tick</name>
    <dbReference type="NCBI Taxonomy" id="34615"/>
    <lineage>
        <taxon>Eukaryota</taxon>
        <taxon>Metazoa</taxon>
        <taxon>Ecdysozoa</taxon>
        <taxon>Arthropoda</taxon>
        <taxon>Chelicerata</taxon>
        <taxon>Arachnida</taxon>
        <taxon>Acari</taxon>
        <taxon>Parasitiformes</taxon>
        <taxon>Ixodida</taxon>
        <taxon>Ixodoidea</taxon>
        <taxon>Ixodidae</taxon>
        <taxon>Ixodinae</taxon>
        <taxon>Ixodes</taxon>
    </lineage>
</organism>
<name>A0AC60PM58_IXOPE</name>
<proteinExistence type="predicted"/>
<feature type="non-terminal residue" evidence="1">
    <location>
        <position position="548"/>
    </location>
</feature>
<dbReference type="Proteomes" id="UP000805193">
    <property type="component" value="Unassembled WGS sequence"/>
</dbReference>
<gene>
    <name evidence="1" type="ORF">HPB47_002441</name>
</gene>
<reference evidence="1 2" key="1">
    <citation type="journal article" date="2020" name="Cell">
        <title>Large-Scale Comparative Analyses of Tick Genomes Elucidate Their Genetic Diversity and Vector Capacities.</title>
        <authorList>
            <consortium name="Tick Genome and Microbiome Consortium (TIGMIC)"/>
            <person name="Jia N."/>
            <person name="Wang J."/>
            <person name="Shi W."/>
            <person name="Du L."/>
            <person name="Sun Y."/>
            <person name="Zhan W."/>
            <person name="Jiang J.F."/>
            <person name="Wang Q."/>
            <person name="Zhang B."/>
            <person name="Ji P."/>
            <person name="Bell-Sakyi L."/>
            <person name="Cui X.M."/>
            <person name="Yuan T.T."/>
            <person name="Jiang B.G."/>
            <person name="Yang W.F."/>
            <person name="Lam T.T."/>
            <person name="Chang Q.C."/>
            <person name="Ding S.J."/>
            <person name="Wang X.J."/>
            <person name="Zhu J.G."/>
            <person name="Ruan X.D."/>
            <person name="Zhao L."/>
            <person name="Wei J.T."/>
            <person name="Ye R.Z."/>
            <person name="Que T.C."/>
            <person name="Du C.H."/>
            <person name="Zhou Y.H."/>
            <person name="Cheng J.X."/>
            <person name="Dai P.F."/>
            <person name="Guo W.B."/>
            <person name="Han X.H."/>
            <person name="Huang E.J."/>
            <person name="Li L.F."/>
            <person name="Wei W."/>
            <person name="Gao Y.C."/>
            <person name="Liu J.Z."/>
            <person name="Shao H.Z."/>
            <person name="Wang X."/>
            <person name="Wang C.C."/>
            <person name="Yang T.C."/>
            <person name="Huo Q.B."/>
            <person name="Li W."/>
            <person name="Chen H.Y."/>
            <person name="Chen S.E."/>
            <person name="Zhou L.G."/>
            <person name="Ni X.B."/>
            <person name="Tian J.H."/>
            <person name="Sheng Y."/>
            <person name="Liu T."/>
            <person name="Pan Y.S."/>
            <person name="Xia L.Y."/>
            <person name="Li J."/>
            <person name="Zhao F."/>
            <person name="Cao W.C."/>
        </authorList>
    </citation>
    <scope>NUCLEOTIDE SEQUENCE [LARGE SCALE GENOMIC DNA]</scope>
    <source>
        <strain evidence="1">Iper-2018</strain>
    </source>
</reference>
<dbReference type="EMBL" id="JABSTQ010010333">
    <property type="protein sequence ID" value="KAG0421681.1"/>
    <property type="molecule type" value="Genomic_DNA"/>
</dbReference>
<sequence length="548" mass="60267">MKVSCRAVAGRDPGCVAAAVMDVTLQFDGPRKLRRPGASTTYHQDRNIRQHETLALAPSFTRPRHHAKSTTDETTTPKPPRPRTCLQVCGCHGGSGEHLLGGHVPEQAAGPLGGQRQRRHPLPILLAPARILVLLQVRVQRRHVYHVPGTSGKRGWVKALRKHKDVVFLDVSDGTVASKLQVVLPADNMRPDLSCGSSVSVVGSLVPSRHKAQDVEIHADEVTVLGPCDVEKFPFRPRKNYAPEYVRSFLHLRPRLSWEAALLRIRSAALVAVHSAFQAEGFFHIHTPVITSNDCEGGGDVFSVKPLKPASQATEESKGTKEDAAAREHFFGGPAFLTVSGQLHLEAAAMSLSRVYTVGPTFRAENCNTRRHLCEFCMVEAEEAFLDSLDALMDRTESLVKRSFNHILGSAEQDVDLVTREAPAGHVETVAAALDKPFPRLTYDECIGNLKDADNGAFSHGVQWGDDLKTEHEEFIVKHCGNRPVFVTHFPASLKPFYMKRDSTGNLVEGFDLFVPYGGELCGGSLREDSYEVLKERMEALGMTDNFS</sequence>
<evidence type="ECO:0000313" key="2">
    <source>
        <dbReference type="Proteomes" id="UP000805193"/>
    </source>
</evidence>
<accession>A0AC60PM58</accession>
<keyword evidence="2" id="KW-1185">Reference proteome</keyword>